<accession>A0A6P4ID12</accession>
<dbReference type="InterPro" id="IPR029069">
    <property type="entry name" value="HotDog_dom_sf"/>
</dbReference>
<dbReference type="CDD" id="cd03442">
    <property type="entry name" value="BFIT_BACH"/>
    <property type="match status" value="2"/>
</dbReference>
<evidence type="ECO:0000256" key="3">
    <source>
        <dbReference type="ARBA" id="ARBA00022801"/>
    </source>
</evidence>
<dbReference type="SUPFAM" id="SSF54637">
    <property type="entry name" value="Thioesterase/thiol ester dehydrase-isomerase"/>
    <property type="match status" value="2"/>
</dbReference>
<dbReference type="AlphaFoldDB" id="A0A6P4ID12"/>
<organism evidence="6 7">
    <name type="scientific">Drosophila kikkawai</name>
    <name type="common">Fruit fly</name>
    <dbReference type="NCBI Taxonomy" id="30033"/>
    <lineage>
        <taxon>Eukaryota</taxon>
        <taxon>Metazoa</taxon>
        <taxon>Ecdysozoa</taxon>
        <taxon>Arthropoda</taxon>
        <taxon>Hexapoda</taxon>
        <taxon>Insecta</taxon>
        <taxon>Pterygota</taxon>
        <taxon>Neoptera</taxon>
        <taxon>Endopterygota</taxon>
        <taxon>Diptera</taxon>
        <taxon>Brachycera</taxon>
        <taxon>Muscomorpha</taxon>
        <taxon>Ephydroidea</taxon>
        <taxon>Drosophilidae</taxon>
        <taxon>Drosophila</taxon>
        <taxon>Sophophora</taxon>
    </lineage>
</organism>
<dbReference type="RefSeq" id="XP_017026130.1">
    <property type="nucleotide sequence ID" value="XM_017170641.3"/>
</dbReference>
<feature type="domain" description="HotDog ACOT-type" evidence="5">
    <location>
        <begin position="90"/>
        <end position="221"/>
    </location>
</feature>
<dbReference type="GO" id="GO:0005739">
    <property type="term" value="C:mitochondrion"/>
    <property type="evidence" value="ECO:0007669"/>
    <property type="project" value="TreeGrafter"/>
</dbReference>
<dbReference type="GO" id="GO:0047617">
    <property type="term" value="F:fatty acyl-CoA hydrolase activity"/>
    <property type="evidence" value="ECO:0007669"/>
    <property type="project" value="TreeGrafter"/>
</dbReference>
<evidence type="ECO:0000256" key="4">
    <source>
        <dbReference type="ARBA" id="ARBA00022946"/>
    </source>
</evidence>
<sequence length="438" mass="49578">MHSHLRCTGRTVTKNLCSQLRNLFVECDGKQLDSGHRSGSMADVAKKIQEHLGVESGYHTIPKSRDDLLKFHPQQEDLPERSMKDSHTTALVDLKSDPLMRQLFVNGSGFLRMGKIMEQLDLIAVWICHRHVYLPKLPKGVPLPYTFVTLFIDHAKFLVQKFKPDVDLQFTGSVSWTGQSSMEVTTYVRQNEEALARAIFIVGGRNATNSGPAPINPLKPQNELEECFHSGALERQGRREKRKQGSSSLLQPTREEEKVMYDLFLRTKGSDGATADGCLPPDCRWISDWHRSTILHPFPESRNASNTIFSGFIIRNATETSYIAASLYGGSYAVIQFISDVTFTQQIPVHSFMKTTAYIVYTHGKYIQLMTAVKSLDAVNFTEVHTNALHLTYKVDRPVPEIMPSSFHEALWYLEGRRHFETFLKSLEGDNSKEGHCV</sequence>
<keyword evidence="6" id="KW-1185">Reference proteome</keyword>
<feature type="domain" description="HotDog ACOT-type" evidence="5">
    <location>
        <begin position="287"/>
        <end position="399"/>
    </location>
</feature>
<dbReference type="GO" id="GO:0006637">
    <property type="term" value="P:acyl-CoA metabolic process"/>
    <property type="evidence" value="ECO:0007669"/>
    <property type="project" value="TreeGrafter"/>
</dbReference>
<evidence type="ECO:0000313" key="6">
    <source>
        <dbReference type="Proteomes" id="UP001652661"/>
    </source>
</evidence>
<gene>
    <name evidence="7" type="primary">LOC108077351</name>
</gene>
<dbReference type="PANTHER" id="PTHR12655">
    <property type="entry name" value="ACYL-COA THIOESTERASE"/>
    <property type="match status" value="1"/>
</dbReference>
<dbReference type="PROSITE" id="PS51770">
    <property type="entry name" value="HOTDOG_ACOT"/>
    <property type="match status" value="2"/>
</dbReference>
<reference evidence="6" key="1">
    <citation type="submission" date="2025-05" db="UniProtKB">
        <authorList>
            <consortium name="RefSeq"/>
        </authorList>
    </citation>
    <scope>NUCLEOTIDE SEQUENCE [LARGE SCALE GENOMIC DNA]</scope>
    <source>
        <strain evidence="6">14028-0561.14</strain>
    </source>
</reference>
<proteinExistence type="inferred from homology"/>
<evidence type="ECO:0000313" key="7">
    <source>
        <dbReference type="RefSeq" id="XP_017026130.1"/>
    </source>
</evidence>
<keyword evidence="4" id="KW-0809">Transit peptide</keyword>
<protein>
    <submittedName>
        <fullName evidence="7">Acyl-coenzyme A thioesterase 9, mitochondrial isoform X1</fullName>
    </submittedName>
</protein>
<dbReference type="Proteomes" id="UP001652661">
    <property type="component" value="Chromosome 2L"/>
</dbReference>
<evidence type="ECO:0000256" key="2">
    <source>
        <dbReference type="ARBA" id="ARBA00022737"/>
    </source>
</evidence>
<evidence type="ECO:0000256" key="1">
    <source>
        <dbReference type="ARBA" id="ARBA00010458"/>
    </source>
</evidence>
<dbReference type="OrthoDB" id="331699at2759"/>
<evidence type="ECO:0000259" key="5">
    <source>
        <dbReference type="PROSITE" id="PS51770"/>
    </source>
</evidence>
<dbReference type="PANTHER" id="PTHR12655:SF0">
    <property type="entry name" value="ACYL-COENZYME A THIOESTERASE 9, MITOCHONDRIAL"/>
    <property type="match status" value="1"/>
</dbReference>
<dbReference type="InterPro" id="IPR033120">
    <property type="entry name" value="HOTDOG_ACOT"/>
</dbReference>
<name>A0A6P4ID12_DROKI</name>
<dbReference type="Gene3D" id="3.10.129.10">
    <property type="entry name" value="Hotdog Thioesterase"/>
    <property type="match status" value="2"/>
</dbReference>
<dbReference type="GeneID" id="108077351"/>
<keyword evidence="3" id="KW-0378">Hydrolase</keyword>
<comment type="similarity">
    <text evidence="1">Belongs to the acyl coenzyme A hydrolase family.</text>
</comment>
<reference evidence="7" key="2">
    <citation type="submission" date="2025-08" db="UniProtKB">
        <authorList>
            <consortium name="RefSeq"/>
        </authorList>
    </citation>
    <scope>IDENTIFICATION</scope>
    <source>
        <strain evidence="7">14028-0561.14</strain>
        <tissue evidence="7">Whole fly</tissue>
    </source>
</reference>
<keyword evidence="2" id="KW-0677">Repeat</keyword>